<organism evidence="1 2">
    <name type="scientific">Portunus trituberculatus</name>
    <name type="common">Swimming crab</name>
    <name type="synonym">Neptunus trituberculatus</name>
    <dbReference type="NCBI Taxonomy" id="210409"/>
    <lineage>
        <taxon>Eukaryota</taxon>
        <taxon>Metazoa</taxon>
        <taxon>Ecdysozoa</taxon>
        <taxon>Arthropoda</taxon>
        <taxon>Crustacea</taxon>
        <taxon>Multicrustacea</taxon>
        <taxon>Malacostraca</taxon>
        <taxon>Eumalacostraca</taxon>
        <taxon>Eucarida</taxon>
        <taxon>Decapoda</taxon>
        <taxon>Pleocyemata</taxon>
        <taxon>Brachyura</taxon>
        <taxon>Eubrachyura</taxon>
        <taxon>Portunoidea</taxon>
        <taxon>Portunidae</taxon>
        <taxon>Portuninae</taxon>
        <taxon>Portunus</taxon>
    </lineage>
</organism>
<evidence type="ECO:0000313" key="1">
    <source>
        <dbReference type="EMBL" id="MPC28525.1"/>
    </source>
</evidence>
<name>A0A5B7E5C8_PORTR</name>
<protein>
    <submittedName>
        <fullName evidence="1">Uncharacterized protein</fullName>
    </submittedName>
</protein>
<sequence length="76" mass="8231">MAPSTEKMATEAIKEVMKSSDDTMNASITSIMHCLTSPILICKVWKSPDISNANRQANAGEHKLSFGSPVSPSNFF</sequence>
<comment type="caution">
    <text evidence="1">The sequence shown here is derived from an EMBL/GenBank/DDBJ whole genome shotgun (WGS) entry which is preliminary data.</text>
</comment>
<dbReference type="AlphaFoldDB" id="A0A5B7E5C8"/>
<reference evidence="1 2" key="1">
    <citation type="submission" date="2019-05" db="EMBL/GenBank/DDBJ databases">
        <title>Another draft genome of Portunus trituberculatus and its Hox gene families provides insights of decapod evolution.</title>
        <authorList>
            <person name="Jeong J.-H."/>
            <person name="Song I."/>
            <person name="Kim S."/>
            <person name="Choi T."/>
            <person name="Kim D."/>
            <person name="Ryu S."/>
            <person name="Kim W."/>
        </authorList>
    </citation>
    <scope>NUCLEOTIDE SEQUENCE [LARGE SCALE GENOMIC DNA]</scope>
    <source>
        <tissue evidence="1">Muscle</tissue>
    </source>
</reference>
<accession>A0A5B7E5C8</accession>
<dbReference type="EMBL" id="VSRR010001927">
    <property type="protein sequence ID" value="MPC28525.1"/>
    <property type="molecule type" value="Genomic_DNA"/>
</dbReference>
<dbReference type="Proteomes" id="UP000324222">
    <property type="component" value="Unassembled WGS sequence"/>
</dbReference>
<gene>
    <name evidence="1" type="ORF">E2C01_021730</name>
</gene>
<evidence type="ECO:0000313" key="2">
    <source>
        <dbReference type="Proteomes" id="UP000324222"/>
    </source>
</evidence>
<proteinExistence type="predicted"/>
<keyword evidence="2" id="KW-1185">Reference proteome</keyword>